<evidence type="ECO:0000313" key="3">
    <source>
        <dbReference type="Proteomes" id="UP000654918"/>
    </source>
</evidence>
<feature type="region of interest" description="Disordered" evidence="1">
    <location>
        <begin position="78"/>
        <end position="145"/>
    </location>
</feature>
<proteinExistence type="predicted"/>
<comment type="caution">
    <text evidence="2">The sequence shown here is derived from an EMBL/GenBank/DDBJ whole genome shotgun (WGS) entry which is preliminary data.</text>
</comment>
<organism evidence="2 3">
    <name type="scientific">Colletotrichum plurivorum</name>
    <dbReference type="NCBI Taxonomy" id="2175906"/>
    <lineage>
        <taxon>Eukaryota</taxon>
        <taxon>Fungi</taxon>
        <taxon>Dikarya</taxon>
        <taxon>Ascomycota</taxon>
        <taxon>Pezizomycotina</taxon>
        <taxon>Sordariomycetes</taxon>
        <taxon>Hypocreomycetidae</taxon>
        <taxon>Glomerellales</taxon>
        <taxon>Glomerellaceae</taxon>
        <taxon>Colletotrichum</taxon>
        <taxon>Colletotrichum orchidearum species complex</taxon>
    </lineage>
</organism>
<reference evidence="2" key="1">
    <citation type="journal article" date="2020" name="Phytopathology">
        <title>Genome Sequence Resources of Colletotrichum truncatum, C. plurivorum, C. musicola, and C. sojae: Four Species Pathogenic to Soybean (Glycine max).</title>
        <authorList>
            <person name="Rogerio F."/>
            <person name="Boufleur T.R."/>
            <person name="Ciampi-Guillardi M."/>
            <person name="Sukno S.A."/>
            <person name="Thon M.R."/>
            <person name="Massola Junior N.S."/>
            <person name="Baroncelli R."/>
        </authorList>
    </citation>
    <scope>NUCLEOTIDE SEQUENCE</scope>
    <source>
        <strain evidence="2">LFN00145</strain>
    </source>
</reference>
<dbReference type="EMBL" id="WIGO01000228">
    <property type="protein sequence ID" value="KAF6822771.1"/>
    <property type="molecule type" value="Genomic_DNA"/>
</dbReference>
<feature type="compositionally biased region" description="Basic and acidic residues" evidence="1">
    <location>
        <begin position="78"/>
        <end position="104"/>
    </location>
</feature>
<feature type="region of interest" description="Disordered" evidence="1">
    <location>
        <begin position="220"/>
        <end position="255"/>
    </location>
</feature>
<keyword evidence="3" id="KW-1185">Reference proteome</keyword>
<sequence length="255" mass="28111">MFAADDNANASRLAVNNERHGHSSEWSAVHDDKIPNPPRVTFRLPNYSVGFLDNQPSTGGRVGFDAWIMGGLTRKGASEVHCSRTPRKAMDRKEQGEKNSEPLKRLPHPLVDPGYVRPSPSAWRDRRLESTQASSTNVRHPAGRSRCCSLTRPVPLEVLEAAIVNVTSASCPVPLAFSTRPAPQLEDRQAVPPAVTSRLAGGPHNRRLWPVRRLARDPRRFCPRRARREVKDPDSAPTDSSRMEGFGVGASSESC</sequence>
<gene>
    <name evidence="2" type="ORF">CPLU01_11811</name>
</gene>
<evidence type="ECO:0000256" key="1">
    <source>
        <dbReference type="SAM" id="MobiDB-lite"/>
    </source>
</evidence>
<protein>
    <submittedName>
        <fullName evidence="2">Uncharacterized protein</fullName>
    </submittedName>
</protein>
<dbReference type="Proteomes" id="UP000654918">
    <property type="component" value="Unassembled WGS sequence"/>
</dbReference>
<accession>A0A8H6K1K5</accession>
<dbReference type="AlphaFoldDB" id="A0A8H6K1K5"/>
<name>A0A8H6K1K5_9PEZI</name>
<evidence type="ECO:0000313" key="2">
    <source>
        <dbReference type="EMBL" id="KAF6822771.1"/>
    </source>
</evidence>